<accession>A0ACC2V3A1</accession>
<comment type="caution">
    <text evidence="1">The sequence shown here is derived from an EMBL/GenBank/DDBJ whole genome shotgun (WGS) entry which is preliminary data.</text>
</comment>
<name>A0ACC2V3A1_9TREE</name>
<organism evidence="1 2">
    <name type="scientific">Naganishia friedmannii</name>
    <dbReference type="NCBI Taxonomy" id="89922"/>
    <lineage>
        <taxon>Eukaryota</taxon>
        <taxon>Fungi</taxon>
        <taxon>Dikarya</taxon>
        <taxon>Basidiomycota</taxon>
        <taxon>Agaricomycotina</taxon>
        <taxon>Tremellomycetes</taxon>
        <taxon>Filobasidiales</taxon>
        <taxon>Filobasidiaceae</taxon>
        <taxon>Naganishia</taxon>
    </lineage>
</organism>
<sequence length="279" mass="30302">MVKQIIPFRYPNTARFKDLVGGLRKCGANGRGRNGGQDQPGSKGWDAAQTRIATFVTLRDSLASKDSSGSSDIIHIVNTHYDDQGKKARQESSLVLRAETRKWVNDHDASSAEKVGAKSGLILLDSPEDEKGYKTLVSLEPLRYKIPFFSFQDCYLHLSARGDPQRNTGETKAVDAQSFGTICQSASSGPRGTYTGFAPPGQEADERIDVVLLALEDITVDESSSKDPDDVITLPARGGLVPTKYVVVDNLLAGRGDIVGWTGRWSDHRAVMVEISFGA</sequence>
<dbReference type="Proteomes" id="UP001227268">
    <property type="component" value="Unassembled WGS sequence"/>
</dbReference>
<dbReference type="EMBL" id="JASBWT010000031">
    <property type="protein sequence ID" value="KAJ9093405.1"/>
    <property type="molecule type" value="Genomic_DNA"/>
</dbReference>
<reference evidence="1" key="1">
    <citation type="submission" date="2023-04" db="EMBL/GenBank/DDBJ databases">
        <title>Draft Genome sequencing of Naganishia species isolated from polar environments using Oxford Nanopore Technology.</title>
        <authorList>
            <person name="Leo P."/>
            <person name="Venkateswaran K."/>
        </authorList>
    </citation>
    <scope>NUCLEOTIDE SEQUENCE</scope>
    <source>
        <strain evidence="1">MNA-CCFEE 5423</strain>
    </source>
</reference>
<evidence type="ECO:0000313" key="2">
    <source>
        <dbReference type="Proteomes" id="UP001227268"/>
    </source>
</evidence>
<gene>
    <name evidence="1" type="ORF">QFC21_006435</name>
</gene>
<protein>
    <submittedName>
        <fullName evidence="1">Uncharacterized protein</fullName>
    </submittedName>
</protein>
<keyword evidence="2" id="KW-1185">Reference proteome</keyword>
<evidence type="ECO:0000313" key="1">
    <source>
        <dbReference type="EMBL" id="KAJ9093405.1"/>
    </source>
</evidence>
<proteinExistence type="predicted"/>